<evidence type="ECO:0000259" key="5">
    <source>
        <dbReference type="Pfam" id="PF00675"/>
    </source>
</evidence>
<proteinExistence type="inferred from homology"/>
<gene>
    <name evidence="7" type="ORF">C6569_00460</name>
</gene>
<dbReference type="InterPro" id="IPR001431">
    <property type="entry name" value="Pept_M16_Zn_BS"/>
</dbReference>
<dbReference type="InterPro" id="IPR011765">
    <property type="entry name" value="Pept_M16_N"/>
</dbReference>
<evidence type="ECO:0000256" key="4">
    <source>
        <dbReference type="RuleBase" id="RU004447"/>
    </source>
</evidence>
<protein>
    <submittedName>
        <fullName evidence="7">Peptidase M16</fullName>
    </submittedName>
</protein>
<evidence type="ECO:0000256" key="3">
    <source>
        <dbReference type="ARBA" id="ARBA00023049"/>
    </source>
</evidence>
<dbReference type="AlphaFoldDB" id="A0A2S0NHN5"/>
<organism evidence="7 8">
    <name type="scientific">Phreatobacter cathodiphilus</name>
    <dbReference type="NCBI Taxonomy" id="1868589"/>
    <lineage>
        <taxon>Bacteria</taxon>
        <taxon>Pseudomonadati</taxon>
        <taxon>Pseudomonadota</taxon>
        <taxon>Alphaproteobacteria</taxon>
        <taxon>Hyphomicrobiales</taxon>
        <taxon>Phreatobacteraceae</taxon>
        <taxon>Phreatobacter</taxon>
    </lineage>
</organism>
<evidence type="ECO:0000313" key="8">
    <source>
        <dbReference type="Proteomes" id="UP000237889"/>
    </source>
</evidence>
<dbReference type="KEGG" id="phr:C6569_00460"/>
<keyword evidence="8" id="KW-1185">Reference proteome</keyword>
<sequence>MTTTRMTTLPSGLTVVTDAMPHLKTASIQVTFGVGGRDERADEHGISHLLEHMAFKGTTKRTPRGLAEEIEAVGGDLNAATASENTSYYAKVLGEDLPVAIDILSDILTDPQFHPEELVKEKNVIVQEIGAAEDDPDDVVVDHFIAEAYPGQPLGRTILGTPQAVRAATPDKLRAYMDRSYAAPRAVVAAAGAVDHDRVVDAVARAFEALPQQAPPACEAARYAGGATTIARPLEQTNLVFGFEGMSYRDPDIYAVGVFNNLLGGGLSSRLFQDVREDRGLCYEIHSFHWSYNDTGVFGISAGTDPADAVDLFNLTMDVLNATVEGASEAEVGRAKAQMKVGLLGALESSSSRTDQMARQVLVFGRTLDLEEIAAKIDAVTVEDARAAGARLVRSSPMTFAAIGPKRGLDKVRKLAEQFRST</sequence>
<dbReference type="InterPro" id="IPR007863">
    <property type="entry name" value="Peptidase_M16_C"/>
</dbReference>
<dbReference type="GO" id="GO:0046872">
    <property type="term" value="F:metal ion binding"/>
    <property type="evidence" value="ECO:0007669"/>
    <property type="project" value="InterPro"/>
</dbReference>
<dbReference type="GO" id="GO:0006508">
    <property type="term" value="P:proteolysis"/>
    <property type="evidence" value="ECO:0007669"/>
    <property type="project" value="InterPro"/>
</dbReference>
<dbReference type="InterPro" id="IPR011249">
    <property type="entry name" value="Metalloenz_LuxS/M16"/>
</dbReference>
<name>A0A2S0NHN5_9HYPH</name>
<dbReference type="EMBL" id="CP027668">
    <property type="protein sequence ID" value="AVO47443.1"/>
    <property type="molecule type" value="Genomic_DNA"/>
</dbReference>
<keyword evidence="3" id="KW-0645">Protease</keyword>
<keyword evidence="3" id="KW-0482">Metalloprotease</keyword>
<comment type="similarity">
    <text evidence="2 4">Belongs to the peptidase M16 family.</text>
</comment>
<accession>A0A2S0NHN5</accession>
<dbReference type="PANTHER" id="PTHR11851">
    <property type="entry name" value="METALLOPROTEASE"/>
    <property type="match status" value="1"/>
</dbReference>
<reference evidence="7 8" key="1">
    <citation type="submission" date="2018-03" db="EMBL/GenBank/DDBJ databases">
        <title>Genome sequencing of Phreatobacter sp.</title>
        <authorList>
            <person name="Kim S.-J."/>
            <person name="Heo J."/>
            <person name="Kwon S.-W."/>
        </authorList>
    </citation>
    <scope>NUCLEOTIDE SEQUENCE [LARGE SCALE GENOMIC DNA]</scope>
    <source>
        <strain evidence="7 8">S-12</strain>
    </source>
</reference>
<dbReference type="PROSITE" id="PS00143">
    <property type="entry name" value="INSULINASE"/>
    <property type="match status" value="1"/>
</dbReference>
<dbReference type="Proteomes" id="UP000237889">
    <property type="component" value="Chromosome"/>
</dbReference>
<dbReference type="GO" id="GO:0004222">
    <property type="term" value="F:metalloendopeptidase activity"/>
    <property type="evidence" value="ECO:0007669"/>
    <property type="project" value="InterPro"/>
</dbReference>
<evidence type="ECO:0000259" key="6">
    <source>
        <dbReference type="Pfam" id="PF05193"/>
    </source>
</evidence>
<dbReference type="FunFam" id="3.30.830.10:FF:000008">
    <property type="entry name" value="Mitochondrial-processing peptidase subunit beta"/>
    <property type="match status" value="1"/>
</dbReference>
<feature type="domain" description="Peptidase M16 N-terminal" evidence="5">
    <location>
        <begin position="15"/>
        <end position="161"/>
    </location>
</feature>
<comment type="cofactor">
    <cofactor evidence="1">
        <name>Zn(2+)</name>
        <dbReference type="ChEBI" id="CHEBI:29105"/>
    </cofactor>
</comment>
<dbReference type="InterPro" id="IPR050361">
    <property type="entry name" value="MPP/UQCRC_Complex"/>
</dbReference>
<evidence type="ECO:0000256" key="1">
    <source>
        <dbReference type="ARBA" id="ARBA00001947"/>
    </source>
</evidence>
<dbReference type="Gene3D" id="3.30.830.10">
    <property type="entry name" value="Metalloenzyme, LuxS/M16 peptidase-like"/>
    <property type="match status" value="2"/>
</dbReference>
<keyword evidence="3" id="KW-0378">Hydrolase</keyword>
<evidence type="ECO:0000256" key="2">
    <source>
        <dbReference type="ARBA" id="ARBA00007261"/>
    </source>
</evidence>
<feature type="domain" description="Peptidase M16 C-terminal" evidence="6">
    <location>
        <begin position="168"/>
        <end position="339"/>
    </location>
</feature>
<dbReference type="PANTHER" id="PTHR11851:SF49">
    <property type="entry name" value="MITOCHONDRIAL-PROCESSING PEPTIDASE SUBUNIT ALPHA"/>
    <property type="match status" value="1"/>
</dbReference>
<dbReference type="OrthoDB" id="9811314at2"/>
<evidence type="ECO:0000313" key="7">
    <source>
        <dbReference type="EMBL" id="AVO47443.1"/>
    </source>
</evidence>
<dbReference type="SUPFAM" id="SSF63411">
    <property type="entry name" value="LuxS/MPP-like metallohydrolase"/>
    <property type="match status" value="2"/>
</dbReference>
<dbReference type="Pfam" id="PF05193">
    <property type="entry name" value="Peptidase_M16_C"/>
    <property type="match status" value="1"/>
</dbReference>
<dbReference type="Pfam" id="PF00675">
    <property type="entry name" value="Peptidase_M16"/>
    <property type="match status" value="1"/>
</dbReference>